<feature type="compositionally biased region" description="Basic residues" evidence="3">
    <location>
        <begin position="379"/>
        <end position="393"/>
    </location>
</feature>
<feature type="compositionally biased region" description="Basic residues" evidence="3">
    <location>
        <begin position="233"/>
        <end position="242"/>
    </location>
</feature>
<dbReference type="InterPro" id="IPR039754">
    <property type="entry name" value="Esf1"/>
</dbReference>
<organism evidence="5">
    <name type="scientific">Lotharella globosa</name>
    <dbReference type="NCBI Taxonomy" id="91324"/>
    <lineage>
        <taxon>Eukaryota</taxon>
        <taxon>Sar</taxon>
        <taxon>Rhizaria</taxon>
        <taxon>Cercozoa</taxon>
        <taxon>Chlorarachniophyceae</taxon>
        <taxon>Lotharella</taxon>
    </lineage>
</organism>
<feature type="domain" description="NUC153" evidence="4">
    <location>
        <begin position="341"/>
        <end position="367"/>
    </location>
</feature>
<evidence type="ECO:0000313" key="5">
    <source>
        <dbReference type="EMBL" id="CAE0657319.1"/>
    </source>
</evidence>
<dbReference type="GO" id="GO:0005730">
    <property type="term" value="C:nucleolus"/>
    <property type="evidence" value="ECO:0007669"/>
    <property type="project" value="UniProtKB-SubCell"/>
</dbReference>
<dbReference type="AlphaFoldDB" id="A0A7S3YNT4"/>
<keyword evidence="2" id="KW-0539">Nucleus</keyword>
<proteinExistence type="predicted"/>
<name>A0A7S3YNT4_9EUKA</name>
<feature type="region of interest" description="Disordered" evidence="3">
    <location>
        <begin position="151"/>
        <end position="337"/>
    </location>
</feature>
<dbReference type="EMBL" id="HBIV01011949">
    <property type="protein sequence ID" value="CAE0657319.1"/>
    <property type="molecule type" value="Transcribed_RNA"/>
</dbReference>
<gene>
    <name evidence="5" type="ORF">LGLO00237_LOCUS8886</name>
</gene>
<feature type="compositionally biased region" description="Acidic residues" evidence="3">
    <location>
        <begin position="195"/>
        <end position="216"/>
    </location>
</feature>
<evidence type="ECO:0000256" key="2">
    <source>
        <dbReference type="ARBA" id="ARBA00023242"/>
    </source>
</evidence>
<accession>A0A7S3YNT4</accession>
<sequence>MLGTGLLRCPLITNLPDSSHVPYRTPRWSSPGTGMTRTAWRPCRSSLSLRLIREKKPKDIEVYLASDVESDGEGTDFALSVSDSEASEDGKVVLKRRARSKFQSLLEDLNDGDGKEGGEDNDDQDLRESSREIVFESGLKEAGEEMLRKVQAKKALRDETAWQTTMREKKKKRDARKNTKKSIPNAAAAGAAAADNDDDGEDEDGTHDNLLEDSDDMMAHVADDPFFAPFSTKAKKNKKKNKTSTTKDTTTNDAGDQQDQVKKRMTMELLLMDDDDEGGGGQGRRGYSLRALEDDYEREQNKGQKGGSARKKKKKKKKCGNEDDYEGGTKMSDDFTVNVTDERFKGMFRDPNFAIDPTSPAFKNTKGTHLLIAEGRKQHMDKKKGKKNSHNKARTQQQPKDEDDANAKNRGGSSGVARGIKDAALRSIIGRVKAKQHETTSHHQQAKNKKQNNPKSTMTMLGKKTKKKKKKKKSA</sequence>
<dbReference type="PANTHER" id="PTHR12202:SF0">
    <property type="entry name" value="ESF1 HOMOLOG"/>
    <property type="match status" value="1"/>
</dbReference>
<dbReference type="InterPro" id="IPR012580">
    <property type="entry name" value="NUC153"/>
</dbReference>
<feature type="region of interest" description="Disordered" evidence="3">
    <location>
        <begin position="349"/>
        <end position="475"/>
    </location>
</feature>
<reference evidence="5" key="1">
    <citation type="submission" date="2021-01" db="EMBL/GenBank/DDBJ databases">
        <authorList>
            <person name="Corre E."/>
            <person name="Pelletier E."/>
            <person name="Niang G."/>
            <person name="Scheremetjew M."/>
            <person name="Finn R."/>
            <person name="Kale V."/>
            <person name="Holt S."/>
            <person name="Cochrane G."/>
            <person name="Meng A."/>
            <person name="Brown T."/>
            <person name="Cohen L."/>
        </authorList>
    </citation>
    <scope>NUCLEOTIDE SEQUENCE</scope>
    <source>
        <strain evidence="5">CCCM811</strain>
    </source>
</reference>
<feature type="compositionally biased region" description="Low complexity" evidence="3">
    <location>
        <begin position="243"/>
        <end position="254"/>
    </location>
</feature>
<feature type="compositionally biased region" description="Basic and acidic residues" evidence="3">
    <location>
        <begin position="112"/>
        <end position="128"/>
    </location>
</feature>
<evidence type="ECO:0000256" key="1">
    <source>
        <dbReference type="ARBA" id="ARBA00004604"/>
    </source>
</evidence>
<comment type="subcellular location">
    <subcellularLocation>
        <location evidence="1">Nucleus</location>
        <location evidence="1">Nucleolus</location>
    </subcellularLocation>
</comment>
<feature type="compositionally biased region" description="Basic residues" evidence="3">
    <location>
        <begin position="463"/>
        <end position="475"/>
    </location>
</feature>
<dbReference type="GO" id="GO:0003723">
    <property type="term" value="F:RNA binding"/>
    <property type="evidence" value="ECO:0007669"/>
    <property type="project" value="TreeGrafter"/>
</dbReference>
<feature type="compositionally biased region" description="Low complexity" evidence="3">
    <location>
        <begin position="185"/>
        <end position="194"/>
    </location>
</feature>
<evidence type="ECO:0000259" key="4">
    <source>
        <dbReference type="Pfam" id="PF08159"/>
    </source>
</evidence>
<dbReference type="PANTHER" id="PTHR12202">
    <property type="entry name" value="ESF1 HOMOLOG"/>
    <property type="match status" value="1"/>
</dbReference>
<feature type="compositionally biased region" description="Basic residues" evidence="3">
    <location>
        <begin position="308"/>
        <end position="318"/>
    </location>
</feature>
<feature type="compositionally biased region" description="Basic residues" evidence="3">
    <location>
        <begin position="168"/>
        <end position="180"/>
    </location>
</feature>
<dbReference type="Pfam" id="PF08159">
    <property type="entry name" value="NUC153"/>
    <property type="match status" value="1"/>
</dbReference>
<feature type="region of interest" description="Disordered" evidence="3">
    <location>
        <begin position="106"/>
        <end position="128"/>
    </location>
</feature>
<evidence type="ECO:0000256" key="3">
    <source>
        <dbReference type="SAM" id="MobiDB-lite"/>
    </source>
</evidence>
<dbReference type="GO" id="GO:0006364">
    <property type="term" value="P:rRNA processing"/>
    <property type="evidence" value="ECO:0007669"/>
    <property type="project" value="InterPro"/>
</dbReference>
<protein>
    <recommendedName>
        <fullName evidence="4">NUC153 domain-containing protein</fullName>
    </recommendedName>
</protein>